<dbReference type="EMBL" id="BAAAQN010000025">
    <property type="protein sequence ID" value="GAA2037676.1"/>
    <property type="molecule type" value="Genomic_DNA"/>
</dbReference>
<name>A0ABP5G2A0_9ACTN</name>
<organism evidence="1 2">
    <name type="scientific">Catenulispora yoronensis</name>
    <dbReference type="NCBI Taxonomy" id="450799"/>
    <lineage>
        <taxon>Bacteria</taxon>
        <taxon>Bacillati</taxon>
        <taxon>Actinomycetota</taxon>
        <taxon>Actinomycetes</taxon>
        <taxon>Catenulisporales</taxon>
        <taxon>Catenulisporaceae</taxon>
        <taxon>Catenulispora</taxon>
    </lineage>
</organism>
<gene>
    <name evidence="1" type="ORF">GCM10009839_43750</name>
</gene>
<evidence type="ECO:0000313" key="2">
    <source>
        <dbReference type="Proteomes" id="UP001500751"/>
    </source>
</evidence>
<keyword evidence="2" id="KW-1185">Reference proteome</keyword>
<protein>
    <submittedName>
        <fullName evidence="1">Uncharacterized protein</fullName>
    </submittedName>
</protein>
<reference evidence="2" key="1">
    <citation type="journal article" date="2019" name="Int. J. Syst. Evol. Microbiol.">
        <title>The Global Catalogue of Microorganisms (GCM) 10K type strain sequencing project: providing services to taxonomists for standard genome sequencing and annotation.</title>
        <authorList>
            <consortium name="The Broad Institute Genomics Platform"/>
            <consortium name="The Broad Institute Genome Sequencing Center for Infectious Disease"/>
            <person name="Wu L."/>
            <person name="Ma J."/>
        </authorList>
    </citation>
    <scope>NUCLEOTIDE SEQUENCE [LARGE SCALE GENOMIC DNA]</scope>
    <source>
        <strain evidence="2">JCM 16014</strain>
    </source>
</reference>
<dbReference type="Proteomes" id="UP001500751">
    <property type="component" value="Unassembled WGS sequence"/>
</dbReference>
<comment type="caution">
    <text evidence="1">The sequence shown here is derived from an EMBL/GenBank/DDBJ whole genome shotgun (WGS) entry which is preliminary data.</text>
</comment>
<accession>A0ABP5G2A0</accession>
<proteinExistence type="predicted"/>
<evidence type="ECO:0000313" key="1">
    <source>
        <dbReference type="EMBL" id="GAA2037676.1"/>
    </source>
</evidence>
<sequence length="50" mass="5709">MPGGKSGATYNHLAAVILARRNELGKSQRDVVGELRAVRPTFDRSEWRRW</sequence>